<dbReference type="Gene3D" id="1.20.1250.20">
    <property type="entry name" value="MFS general substrate transporter like domains"/>
    <property type="match status" value="1"/>
</dbReference>
<evidence type="ECO:0000256" key="2">
    <source>
        <dbReference type="ARBA" id="ARBA00022448"/>
    </source>
</evidence>
<dbReference type="GO" id="GO:0016020">
    <property type="term" value="C:membrane"/>
    <property type="evidence" value="ECO:0007669"/>
    <property type="project" value="UniProtKB-SubCell"/>
</dbReference>
<dbReference type="VEuPathDB" id="VectorBase:ISCP_007130"/>
<dbReference type="InParanoid" id="B7PX26"/>
<dbReference type="EnsemblMetazoa" id="ISCW007714-RA">
    <property type="protein sequence ID" value="ISCW007714-PA"/>
    <property type="gene ID" value="ISCW007714"/>
</dbReference>
<reference evidence="7 9" key="1">
    <citation type="submission" date="2008-03" db="EMBL/GenBank/DDBJ databases">
        <title>Annotation of Ixodes scapularis.</title>
        <authorList>
            <consortium name="Ixodes scapularis Genome Project Consortium"/>
            <person name="Caler E."/>
            <person name="Hannick L.I."/>
            <person name="Bidwell S."/>
            <person name="Joardar V."/>
            <person name="Thiagarajan M."/>
            <person name="Amedeo P."/>
            <person name="Galinsky K.J."/>
            <person name="Schobel S."/>
            <person name="Inman J."/>
            <person name="Hostetler J."/>
            <person name="Miller J."/>
            <person name="Hammond M."/>
            <person name="Megy K."/>
            <person name="Lawson D."/>
            <person name="Kodira C."/>
            <person name="Sutton G."/>
            <person name="Meyer J."/>
            <person name="Hill C.A."/>
            <person name="Birren B."/>
            <person name="Nene V."/>
            <person name="Collins F."/>
            <person name="Alarcon-Chaidez F."/>
            <person name="Wikel S."/>
            <person name="Strausberg R."/>
        </authorList>
    </citation>
    <scope>NUCLEOTIDE SEQUENCE [LARGE SCALE GENOMIC DNA]</scope>
    <source>
        <strain evidence="9">Wikel</strain>
        <strain evidence="7">Wikel colony</strain>
    </source>
</reference>
<dbReference type="EMBL" id="DS811370">
    <property type="protein sequence ID" value="EEC11148.1"/>
    <property type="molecule type" value="Genomic_DNA"/>
</dbReference>
<evidence type="ECO:0000256" key="1">
    <source>
        <dbReference type="ARBA" id="ARBA00004141"/>
    </source>
</evidence>
<evidence type="ECO:0000313" key="7">
    <source>
        <dbReference type="EMBL" id="EEC11148.1"/>
    </source>
</evidence>
<name>B7PX26_IXOSC</name>
<evidence type="ECO:0000256" key="5">
    <source>
        <dbReference type="ARBA" id="ARBA00023136"/>
    </source>
</evidence>
<dbReference type="InterPro" id="IPR036259">
    <property type="entry name" value="MFS_trans_sf"/>
</dbReference>
<keyword evidence="9" id="KW-1185">Reference proteome</keyword>
<feature type="transmembrane region" description="Helical" evidence="6">
    <location>
        <begin position="26"/>
        <end position="44"/>
    </location>
</feature>
<evidence type="ECO:0000256" key="6">
    <source>
        <dbReference type="SAM" id="Phobius"/>
    </source>
</evidence>
<dbReference type="VEuPathDB" id="VectorBase:ISCW007714"/>
<accession>B7PX26</accession>
<gene>
    <name evidence="7" type="ORF">IscW_ISCW007714</name>
</gene>
<evidence type="ECO:0000313" key="8">
    <source>
        <dbReference type="EnsemblMetazoa" id="ISCW007714-PA"/>
    </source>
</evidence>
<keyword evidence="2" id="KW-0813">Transport</keyword>
<evidence type="ECO:0000256" key="4">
    <source>
        <dbReference type="ARBA" id="ARBA00022989"/>
    </source>
</evidence>
<keyword evidence="3 6" id="KW-0812">Transmembrane</keyword>
<dbReference type="Proteomes" id="UP000001555">
    <property type="component" value="Unassembled WGS sequence"/>
</dbReference>
<protein>
    <submittedName>
        <fullName evidence="7 8">Uncharacterized protein</fullName>
    </submittedName>
</protein>
<dbReference type="VEuPathDB" id="VectorBase:ISCI007714"/>
<feature type="transmembrane region" description="Helical" evidence="6">
    <location>
        <begin position="50"/>
        <end position="72"/>
    </location>
</feature>
<evidence type="ECO:0000313" key="9">
    <source>
        <dbReference type="Proteomes" id="UP000001555"/>
    </source>
</evidence>
<dbReference type="AlphaFoldDB" id="B7PX26"/>
<keyword evidence="5 6" id="KW-0472">Membrane</keyword>
<evidence type="ECO:0000256" key="3">
    <source>
        <dbReference type="ARBA" id="ARBA00022692"/>
    </source>
</evidence>
<dbReference type="SUPFAM" id="SSF103473">
    <property type="entry name" value="MFS general substrate transporter"/>
    <property type="match status" value="1"/>
</dbReference>
<keyword evidence="4 6" id="KW-1133">Transmembrane helix</keyword>
<proteinExistence type="predicted"/>
<dbReference type="PANTHER" id="PTHR43385">
    <property type="entry name" value="RIBOFLAVIN TRANSPORTER RIBJ"/>
    <property type="match status" value="1"/>
</dbReference>
<sequence length="113" mass="12151">MSVGDLASRLVSGYITDRECITREQLLVINFGSLGVCYVLLTFLTGVSDAVVLALVFGLNAGGPIISLPVLLAEHCGNRHLPITFGIHRFIMGVSTLGRPFLIGGWTRLLSHD</sequence>
<dbReference type="PaxDb" id="6945-B7PX26"/>
<dbReference type="InterPro" id="IPR052983">
    <property type="entry name" value="MFS_Riboflavin_Transporter"/>
</dbReference>
<dbReference type="EMBL" id="ABJB010043270">
    <property type="status" value="NOT_ANNOTATED_CDS"/>
    <property type="molecule type" value="Genomic_DNA"/>
</dbReference>
<dbReference type="OrthoDB" id="8055603at2759"/>
<reference evidence="8" key="2">
    <citation type="submission" date="2020-05" db="UniProtKB">
        <authorList>
            <consortium name="EnsemblMetazoa"/>
        </authorList>
    </citation>
    <scope>IDENTIFICATION</scope>
    <source>
        <strain evidence="8">wikel</strain>
    </source>
</reference>
<dbReference type="PANTHER" id="PTHR43385:SF1">
    <property type="entry name" value="RIBOFLAVIN TRANSPORTER RIBJ"/>
    <property type="match status" value="1"/>
</dbReference>
<comment type="subcellular location">
    <subcellularLocation>
        <location evidence="1">Membrane</location>
        <topology evidence="1">Multi-pass membrane protein</topology>
    </subcellularLocation>
</comment>
<dbReference type="HOGENOM" id="CLU_2136218_0_0_1"/>
<organism>
    <name type="scientific">Ixodes scapularis</name>
    <name type="common">Black-legged tick</name>
    <name type="synonym">Deer tick</name>
    <dbReference type="NCBI Taxonomy" id="6945"/>
    <lineage>
        <taxon>Eukaryota</taxon>
        <taxon>Metazoa</taxon>
        <taxon>Ecdysozoa</taxon>
        <taxon>Arthropoda</taxon>
        <taxon>Chelicerata</taxon>
        <taxon>Arachnida</taxon>
        <taxon>Acari</taxon>
        <taxon>Parasitiformes</taxon>
        <taxon>Ixodida</taxon>
        <taxon>Ixodoidea</taxon>
        <taxon>Ixodidae</taxon>
        <taxon>Ixodinae</taxon>
        <taxon>Ixodes</taxon>
    </lineage>
</organism>